<gene>
    <name evidence="2" type="ORF">RhiirA4_488430</name>
</gene>
<dbReference type="Proteomes" id="UP000234323">
    <property type="component" value="Unassembled WGS sequence"/>
</dbReference>
<protein>
    <submittedName>
        <fullName evidence="2">Uncharacterized protein</fullName>
    </submittedName>
</protein>
<feature type="compositionally biased region" description="Basic and acidic residues" evidence="1">
    <location>
        <begin position="32"/>
        <end position="41"/>
    </location>
</feature>
<dbReference type="EMBL" id="LLXI01006741">
    <property type="protein sequence ID" value="PKY62258.1"/>
    <property type="molecule type" value="Genomic_DNA"/>
</dbReference>
<keyword evidence="3" id="KW-1185">Reference proteome</keyword>
<accession>A0A2I1HTR8</accession>
<feature type="region of interest" description="Disordered" evidence="1">
    <location>
        <begin position="28"/>
        <end position="61"/>
    </location>
</feature>
<evidence type="ECO:0000313" key="2">
    <source>
        <dbReference type="EMBL" id="PKY62258.1"/>
    </source>
</evidence>
<organism evidence="2 3">
    <name type="scientific">Rhizophagus irregularis</name>
    <dbReference type="NCBI Taxonomy" id="588596"/>
    <lineage>
        <taxon>Eukaryota</taxon>
        <taxon>Fungi</taxon>
        <taxon>Fungi incertae sedis</taxon>
        <taxon>Mucoromycota</taxon>
        <taxon>Glomeromycotina</taxon>
        <taxon>Glomeromycetes</taxon>
        <taxon>Glomerales</taxon>
        <taxon>Glomeraceae</taxon>
        <taxon>Rhizophagus</taxon>
    </lineage>
</organism>
<proteinExistence type="predicted"/>
<feature type="non-terminal residue" evidence="2">
    <location>
        <position position="61"/>
    </location>
</feature>
<reference evidence="2 3" key="1">
    <citation type="submission" date="2015-10" db="EMBL/GenBank/DDBJ databases">
        <title>Genome analyses suggest a sexual origin of heterokaryosis in a supposedly ancient asexual fungus.</title>
        <authorList>
            <person name="Ropars J."/>
            <person name="Sedzielewska K."/>
            <person name="Noel J."/>
            <person name="Charron P."/>
            <person name="Farinelli L."/>
            <person name="Marton T."/>
            <person name="Kruger M."/>
            <person name="Pelin A."/>
            <person name="Brachmann A."/>
            <person name="Corradi N."/>
        </authorList>
    </citation>
    <scope>NUCLEOTIDE SEQUENCE [LARGE SCALE GENOMIC DNA]</scope>
    <source>
        <strain evidence="2 3">A4</strain>
    </source>
</reference>
<dbReference type="AlphaFoldDB" id="A0A2I1HTR8"/>
<evidence type="ECO:0000256" key="1">
    <source>
        <dbReference type="SAM" id="MobiDB-lite"/>
    </source>
</evidence>
<name>A0A2I1HTR8_9GLOM</name>
<comment type="caution">
    <text evidence="2">The sequence shown here is derived from an EMBL/GenBank/DDBJ whole genome shotgun (WGS) entry which is preliminary data.</text>
</comment>
<sequence>MLLHQNIPKTPQFLNVKTKKVYDNIRKKKRKGVNEKGKEEKMEEEVREGEMTRVGRRRKGG</sequence>
<evidence type="ECO:0000313" key="3">
    <source>
        <dbReference type="Proteomes" id="UP000234323"/>
    </source>
</evidence>